<protein>
    <submittedName>
        <fullName evidence="3">Tudor domain-containing protein</fullName>
    </submittedName>
</protein>
<dbReference type="SUPFAM" id="SSF63748">
    <property type="entry name" value="Tudor/PWWP/MBT"/>
    <property type="match status" value="1"/>
</dbReference>
<dbReference type="AlphaFoldDB" id="A0A914XR52"/>
<dbReference type="InterPro" id="IPR002999">
    <property type="entry name" value="Tudor"/>
</dbReference>
<proteinExistence type="predicted"/>
<evidence type="ECO:0000259" key="1">
    <source>
        <dbReference type="Pfam" id="PF00567"/>
    </source>
</evidence>
<reference evidence="3" key="1">
    <citation type="submission" date="2022-11" db="UniProtKB">
        <authorList>
            <consortium name="WormBaseParasite"/>
        </authorList>
    </citation>
    <scope>IDENTIFICATION</scope>
</reference>
<dbReference type="Pfam" id="PF00567">
    <property type="entry name" value="TUDOR"/>
    <property type="match status" value="1"/>
</dbReference>
<feature type="domain" description="Tudor" evidence="1">
    <location>
        <begin position="41"/>
        <end position="143"/>
    </location>
</feature>
<keyword evidence="2" id="KW-1185">Reference proteome</keyword>
<organism evidence="2 3">
    <name type="scientific">Panagrolaimus superbus</name>
    <dbReference type="NCBI Taxonomy" id="310955"/>
    <lineage>
        <taxon>Eukaryota</taxon>
        <taxon>Metazoa</taxon>
        <taxon>Ecdysozoa</taxon>
        <taxon>Nematoda</taxon>
        <taxon>Chromadorea</taxon>
        <taxon>Rhabditida</taxon>
        <taxon>Tylenchina</taxon>
        <taxon>Panagrolaimomorpha</taxon>
        <taxon>Panagrolaimoidea</taxon>
        <taxon>Panagrolaimidae</taxon>
        <taxon>Panagrolaimus</taxon>
    </lineage>
</organism>
<accession>A0A914XR52</accession>
<name>A0A914XR52_9BILA</name>
<sequence length="251" mass="29133">MDENRPESPYLEESTSGHQKYITSREKIHRIRCMVGYYAKVSAVYSPNEIWLLIPNNIADKLVLSRDNLPPLETEIQPNSYVMTPINEKKLARARILLSQNREVFVRLIDSGKIEKRSFDQLYEMNDELRTHPWQAIQVSLHNVHPQNDDAWLPHEIETLESVLADFPYVWVDPQLTQKAINNDSEPVRVLLNGLSDEEVEIIETTQRTSYDDFGESIVDKYLIILPQVTLAPKRIIDAMAYNIYLTHSDL</sequence>
<dbReference type="WBParaSite" id="PSU_v2.g10477.t1">
    <property type="protein sequence ID" value="PSU_v2.g10477.t1"/>
    <property type="gene ID" value="PSU_v2.g10477"/>
</dbReference>
<evidence type="ECO:0000313" key="2">
    <source>
        <dbReference type="Proteomes" id="UP000887577"/>
    </source>
</evidence>
<dbReference type="Gene3D" id="2.30.30.140">
    <property type="match status" value="1"/>
</dbReference>
<dbReference type="Proteomes" id="UP000887577">
    <property type="component" value="Unplaced"/>
</dbReference>
<evidence type="ECO:0000313" key="3">
    <source>
        <dbReference type="WBParaSite" id="PSU_v2.g10477.t1"/>
    </source>
</evidence>